<feature type="region of interest" description="Disordered" evidence="4">
    <location>
        <begin position="457"/>
        <end position="512"/>
    </location>
</feature>
<dbReference type="PANTHER" id="PTHR42749">
    <property type="entry name" value="CELL SHAPE-DETERMINING PROTEIN MREB"/>
    <property type="match status" value="1"/>
</dbReference>
<gene>
    <name evidence="5" type="ORF">SAMN05444374_10877</name>
</gene>
<feature type="compositionally biased region" description="Basic residues" evidence="4">
    <location>
        <begin position="400"/>
        <end position="409"/>
    </location>
</feature>
<dbReference type="SUPFAM" id="SSF53067">
    <property type="entry name" value="Actin-like ATPase domain"/>
    <property type="match status" value="1"/>
</dbReference>
<dbReference type="Pfam" id="PF00012">
    <property type="entry name" value="HSP70"/>
    <property type="match status" value="1"/>
</dbReference>
<protein>
    <submittedName>
        <fullName evidence="5">Hsp70 protein</fullName>
    </submittedName>
</protein>
<evidence type="ECO:0000256" key="1">
    <source>
        <dbReference type="ARBA" id="ARBA00022741"/>
    </source>
</evidence>
<feature type="region of interest" description="Disordered" evidence="4">
    <location>
        <begin position="385"/>
        <end position="409"/>
    </location>
</feature>
<dbReference type="PANTHER" id="PTHR42749:SF1">
    <property type="entry name" value="CELL SHAPE-DETERMINING PROTEIN MREB"/>
    <property type="match status" value="1"/>
</dbReference>
<dbReference type="Gene3D" id="3.30.420.40">
    <property type="match status" value="2"/>
</dbReference>
<evidence type="ECO:0000256" key="4">
    <source>
        <dbReference type="SAM" id="MobiDB-lite"/>
    </source>
</evidence>
<dbReference type="AlphaFoldDB" id="A0A1I0TNN2"/>
<keyword evidence="3" id="KW-0143">Chaperone</keyword>
<evidence type="ECO:0000256" key="2">
    <source>
        <dbReference type="ARBA" id="ARBA00022840"/>
    </source>
</evidence>
<accession>A0A1I0TNN2</accession>
<evidence type="ECO:0000313" key="6">
    <source>
        <dbReference type="Proteomes" id="UP000182054"/>
    </source>
</evidence>
<keyword evidence="1" id="KW-0547">Nucleotide-binding</keyword>
<keyword evidence="2" id="KW-0067">ATP-binding</keyword>
<dbReference type="InterPro" id="IPR013126">
    <property type="entry name" value="Hsp_70_fam"/>
</dbReference>
<evidence type="ECO:0000256" key="3">
    <source>
        <dbReference type="ARBA" id="ARBA00023186"/>
    </source>
</evidence>
<evidence type="ECO:0000313" key="5">
    <source>
        <dbReference type="EMBL" id="SFA53398.1"/>
    </source>
</evidence>
<dbReference type="Gene3D" id="3.90.640.10">
    <property type="entry name" value="Actin, Chain A, domain 4"/>
    <property type="match status" value="1"/>
</dbReference>
<dbReference type="EMBL" id="FOJN01000008">
    <property type="protein sequence ID" value="SFA53398.1"/>
    <property type="molecule type" value="Genomic_DNA"/>
</dbReference>
<dbReference type="InterPro" id="IPR043129">
    <property type="entry name" value="ATPase_NBD"/>
</dbReference>
<dbReference type="GO" id="GO:0140662">
    <property type="term" value="F:ATP-dependent protein folding chaperone"/>
    <property type="evidence" value="ECO:0007669"/>
    <property type="project" value="InterPro"/>
</dbReference>
<organism evidence="5 6">
    <name type="scientific">Rhodococcoides kroppenstedtii</name>
    <dbReference type="NCBI Taxonomy" id="293050"/>
    <lineage>
        <taxon>Bacteria</taxon>
        <taxon>Bacillati</taxon>
        <taxon>Actinomycetota</taxon>
        <taxon>Actinomycetes</taxon>
        <taxon>Mycobacteriales</taxon>
        <taxon>Nocardiaceae</taxon>
        <taxon>Rhodococcoides</taxon>
    </lineage>
</organism>
<proteinExistence type="predicted"/>
<name>A0A1I0TNN2_9NOCA</name>
<reference evidence="5 6" key="1">
    <citation type="submission" date="2016-10" db="EMBL/GenBank/DDBJ databases">
        <authorList>
            <person name="de Groot N.N."/>
        </authorList>
    </citation>
    <scope>NUCLEOTIDE SEQUENCE [LARGE SCALE GENOMIC DNA]</scope>
    <source>
        <strain evidence="5 6">DSM 44908</strain>
    </source>
</reference>
<dbReference type="Proteomes" id="UP000182054">
    <property type="component" value="Unassembled WGS sequence"/>
</dbReference>
<sequence>MCNERSPDDDVTGGRVTLRTGVGDMASGLGTKVGTATAIAVSAGSADLHDARVVARPSALEIDPSGDARFADAADRSGSVVRGYAGRVGDPVDLVTDDGRTFSGDELVARTLAGLIEEAGPHTSVVVAHPTEWSSYTVDRLRSAAAERGIEAEYAPEALCTVAWLQQTPDAVADGVVAVVDQGQSGTTASVVRTGDEAVLLGRTMRSDDTGGAAIDGLLLEHVLAQVDTDALDPADPATVDALADLRERCATAKEALSADTDTVVPVRLPGVSADVRVVRSELEELLRESADDVVRVVEEALRSAGVDAATLSRVVLAGGGGAIPLLTETLSARLRVPLTLSSDPAATSAWGAALTATRLAAVAPAAAAATTDDAETDLIAPIERRPERALPPVPVTPHSHAKPATGRRRAGVVVGVAAAVAVLAAGGLSVGVATGVVDNPISDSPATSAVVEPASVDDATGGETTGSGSAATGSAGATDPSTGARIPGSTAAGSPTTGTAPGAPRAAVPTGAAEVPGVTAPDVQVPSVNAPTLPQFSPAPVPAPTIPSPNLPSPQFPSYQGPNIPGAVGGVVGGTLNGASQVVEGTGDLLGGTLGAITGR</sequence>
<dbReference type="GO" id="GO:0005524">
    <property type="term" value="F:ATP binding"/>
    <property type="evidence" value="ECO:0007669"/>
    <property type="project" value="UniProtKB-KW"/>
</dbReference>
<feature type="compositionally biased region" description="Low complexity" evidence="4">
    <location>
        <begin position="458"/>
        <end position="512"/>
    </location>
</feature>